<keyword evidence="3" id="KW-0906">Nuclear pore complex</keyword>
<dbReference type="Gene3D" id="1.20.5.490">
    <property type="entry name" value="Single helix bin"/>
    <property type="match status" value="1"/>
</dbReference>
<dbReference type="InterPro" id="IPR025712">
    <property type="entry name" value="Nup54_alpha-helical_dom"/>
</dbReference>
<feature type="region of interest" description="Disordered" evidence="6">
    <location>
        <begin position="1"/>
        <end position="258"/>
    </location>
</feature>
<proteinExistence type="predicted"/>
<feature type="compositionally biased region" description="Low complexity" evidence="6">
    <location>
        <begin position="230"/>
        <end position="243"/>
    </location>
</feature>
<dbReference type="GO" id="GO:0036228">
    <property type="term" value="P:protein localization to nuclear inner membrane"/>
    <property type="evidence" value="ECO:0007669"/>
    <property type="project" value="TreeGrafter"/>
</dbReference>
<evidence type="ECO:0000313" key="8">
    <source>
        <dbReference type="EMBL" id="CAK4033859.1"/>
    </source>
</evidence>
<feature type="coiled-coil region" evidence="5">
    <location>
        <begin position="512"/>
        <end position="546"/>
    </location>
</feature>
<dbReference type="EMBL" id="CAVMBE010000096">
    <property type="protein sequence ID" value="CAK4033859.1"/>
    <property type="molecule type" value="Genomic_DNA"/>
</dbReference>
<keyword evidence="9" id="KW-1185">Reference proteome</keyword>
<dbReference type="GO" id="GO:0017056">
    <property type="term" value="F:structural constituent of nuclear pore"/>
    <property type="evidence" value="ECO:0007669"/>
    <property type="project" value="TreeGrafter"/>
</dbReference>
<name>A0AAI8Z7F8_9PEZI</name>
<gene>
    <name evidence="8" type="ORF">LECACI_7A009017</name>
</gene>
<evidence type="ECO:0000256" key="1">
    <source>
        <dbReference type="ARBA" id="ARBA00004567"/>
    </source>
</evidence>
<evidence type="ECO:0000313" key="9">
    <source>
        <dbReference type="Proteomes" id="UP001296104"/>
    </source>
</evidence>
<dbReference type="Pfam" id="PF13874">
    <property type="entry name" value="Nup54"/>
    <property type="match status" value="1"/>
</dbReference>
<feature type="domain" description="Nucleoporin Nup54 alpha-helical" evidence="7">
    <location>
        <begin position="325"/>
        <end position="470"/>
    </location>
</feature>
<feature type="compositionally biased region" description="Low complexity" evidence="6">
    <location>
        <begin position="191"/>
        <end position="206"/>
    </location>
</feature>
<keyword evidence="2" id="KW-0813">Transport</keyword>
<dbReference type="GO" id="GO:0006999">
    <property type="term" value="P:nuclear pore organization"/>
    <property type="evidence" value="ECO:0007669"/>
    <property type="project" value="TreeGrafter"/>
</dbReference>
<dbReference type="Pfam" id="PF13634">
    <property type="entry name" value="Nucleoporin_FG"/>
    <property type="match status" value="1"/>
</dbReference>
<feature type="compositionally biased region" description="Gly residues" evidence="6">
    <location>
        <begin position="1"/>
        <end position="18"/>
    </location>
</feature>
<evidence type="ECO:0000256" key="3">
    <source>
        <dbReference type="ARBA" id="ARBA00023132"/>
    </source>
</evidence>
<dbReference type="InterPro" id="IPR024864">
    <property type="entry name" value="Nup54/Nup57/Nup44"/>
</dbReference>
<evidence type="ECO:0000256" key="6">
    <source>
        <dbReference type="SAM" id="MobiDB-lite"/>
    </source>
</evidence>
<comment type="caution">
    <text evidence="8">The sequence shown here is derived from an EMBL/GenBank/DDBJ whole genome shotgun (WGS) entry which is preliminary data.</text>
</comment>
<evidence type="ECO:0000256" key="4">
    <source>
        <dbReference type="ARBA" id="ARBA00023242"/>
    </source>
</evidence>
<dbReference type="Proteomes" id="UP001296104">
    <property type="component" value="Unassembled WGS sequence"/>
</dbReference>
<keyword evidence="4" id="KW-0539">Nucleus</keyword>
<protein>
    <submittedName>
        <fullName evidence="8">Nucleoporin NUP57</fullName>
    </submittedName>
</protein>
<evidence type="ECO:0000259" key="7">
    <source>
        <dbReference type="Pfam" id="PF13874"/>
    </source>
</evidence>
<sequence>MSLFGGNTGGGSGGGGLFGSSANQNTGSSGGGLFGSSTNQNTGSGGGGLLGPSTNQSGNTGGGLFGSSTNQNQNSTTGGGLFGSNVGQNSNTGGGLFGSNTNQSGNTGGGLFGSSTAQNKPAGGLFGSSAAQTGTSTGGGLFGTGATQNTQANTGGGLFGSSTAQSTQRNTGGGLFGGQSNTGGALGGLLGNQNASNTQNQSSNSAFGGTSMFGTQTQAQPPFSNTTANSESQQQQQQPLSSSMFHPHTVSVGQSGHTMTQAQLQKLQFSGMSTTPNEKRVAEQIRTVYLKWDPNIQPTTTVLKTWLYNTAPKEYAPFFYPNEQNGEDQASWEEALSRKPEPVVVDGKEINSTWVPVLVKGFEGLNQRVKMQHQIVQEMRTRLHEMNNSLTTIMDAHQQRITVKIAAAKRQHQVLSQRVLKLAVKVQVLRNRGYALDTAEENLRKTLMSLEKQVMDPGFVGREDEVWARMLSLRERARWLEEEGKRVTEQLNTQNQQAVNRAASSGVPEEVLNKTKKILKDYEGQLQHLNKELEDVKKEYQEWEEAQKQRGA</sequence>
<feature type="compositionally biased region" description="Polar residues" evidence="6">
    <location>
        <begin position="66"/>
        <end position="76"/>
    </location>
</feature>
<organism evidence="8 9">
    <name type="scientific">Lecanosticta acicola</name>
    <dbReference type="NCBI Taxonomy" id="111012"/>
    <lineage>
        <taxon>Eukaryota</taxon>
        <taxon>Fungi</taxon>
        <taxon>Dikarya</taxon>
        <taxon>Ascomycota</taxon>
        <taxon>Pezizomycotina</taxon>
        <taxon>Dothideomycetes</taxon>
        <taxon>Dothideomycetidae</taxon>
        <taxon>Mycosphaerellales</taxon>
        <taxon>Mycosphaerellaceae</taxon>
        <taxon>Lecanosticta</taxon>
    </lineage>
</organism>
<keyword evidence="3" id="KW-0811">Translocation</keyword>
<dbReference type="GO" id="GO:0006607">
    <property type="term" value="P:NLS-bearing protein import into nucleus"/>
    <property type="evidence" value="ECO:0007669"/>
    <property type="project" value="TreeGrafter"/>
</dbReference>
<keyword evidence="3" id="KW-0509">mRNA transport</keyword>
<keyword evidence="3" id="KW-0653">Protein transport</keyword>
<evidence type="ECO:0000256" key="5">
    <source>
        <dbReference type="SAM" id="Coils"/>
    </source>
</evidence>
<accession>A0AAI8Z7F8</accession>
<feature type="compositionally biased region" description="Polar residues" evidence="6">
    <location>
        <begin position="160"/>
        <end position="170"/>
    </location>
</feature>
<dbReference type="PANTHER" id="PTHR13000:SF0">
    <property type="entry name" value="NUCLEOPORIN P54"/>
    <property type="match status" value="1"/>
</dbReference>
<evidence type="ECO:0000256" key="2">
    <source>
        <dbReference type="ARBA" id="ARBA00022448"/>
    </source>
</evidence>
<dbReference type="InterPro" id="IPR025574">
    <property type="entry name" value="Nucleoporin_FG_rpt"/>
</dbReference>
<feature type="compositionally biased region" description="Polar residues" evidence="6">
    <location>
        <begin position="212"/>
        <end position="229"/>
    </location>
</feature>
<dbReference type="AlphaFoldDB" id="A0AAI8Z7F8"/>
<dbReference type="Gene3D" id="1.20.5.3600">
    <property type="match status" value="1"/>
</dbReference>
<keyword evidence="5" id="KW-0175">Coiled coil</keyword>
<feature type="compositionally biased region" description="Gly residues" evidence="6">
    <location>
        <begin position="171"/>
        <end position="190"/>
    </location>
</feature>
<dbReference type="Pfam" id="PF18570">
    <property type="entry name" value="Nup54_57_C"/>
    <property type="match status" value="1"/>
</dbReference>
<comment type="subcellular location">
    <subcellularLocation>
        <location evidence="1">Nucleus</location>
        <location evidence="1">Nuclear pore complex</location>
    </subcellularLocation>
</comment>
<dbReference type="PANTHER" id="PTHR13000">
    <property type="entry name" value="NUCLEOPORIN P54"/>
    <property type="match status" value="1"/>
</dbReference>
<reference evidence="8" key="1">
    <citation type="submission" date="2023-11" db="EMBL/GenBank/DDBJ databases">
        <authorList>
            <person name="Alioto T."/>
            <person name="Alioto T."/>
            <person name="Gomez Garrido J."/>
        </authorList>
    </citation>
    <scope>NUCLEOTIDE SEQUENCE</scope>
</reference>
<dbReference type="GO" id="GO:0044613">
    <property type="term" value="C:nuclear pore central transport channel"/>
    <property type="evidence" value="ECO:0007669"/>
    <property type="project" value="TreeGrafter"/>
</dbReference>